<evidence type="ECO:0000313" key="2">
    <source>
        <dbReference type="EMBL" id="KAK4537630.1"/>
    </source>
</evidence>
<dbReference type="PANTHER" id="PTHR37817:SF1">
    <property type="entry name" value="N-ACETYLTRANSFERASE EIS"/>
    <property type="match status" value="1"/>
</dbReference>
<dbReference type="InterPro" id="IPR016181">
    <property type="entry name" value="Acyl_CoA_acyltransferase"/>
</dbReference>
<dbReference type="SUPFAM" id="SSF55729">
    <property type="entry name" value="Acyl-CoA N-acyltransferases (Nat)"/>
    <property type="match status" value="1"/>
</dbReference>
<name>A0AAV9IZY2_CYACA</name>
<dbReference type="GO" id="GO:0030649">
    <property type="term" value="P:aminoglycoside antibiotic catabolic process"/>
    <property type="evidence" value="ECO:0007669"/>
    <property type="project" value="TreeGrafter"/>
</dbReference>
<evidence type="ECO:0000313" key="3">
    <source>
        <dbReference type="Proteomes" id="UP001301350"/>
    </source>
</evidence>
<dbReference type="InterPro" id="IPR000182">
    <property type="entry name" value="GNAT_dom"/>
</dbReference>
<gene>
    <name evidence="2" type="ORF">CDCA_CDCA13G3655</name>
</gene>
<dbReference type="AlphaFoldDB" id="A0AAV9IZY2"/>
<dbReference type="GO" id="GO:0034069">
    <property type="term" value="F:aminoglycoside N-acetyltransferase activity"/>
    <property type="evidence" value="ECO:0007669"/>
    <property type="project" value="TreeGrafter"/>
</dbReference>
<protein>
    <recommendedName>
        <fullName evidence="1">N-acetyltransferase domain-containing protein</fullName>
    </recommendedName>
</protein>
<sequence length="340" mass="38573">MADTCNASSSYTCRVLQSDELDRWLEHTYRVFLESKGERAPDRRYFERHVHNDPASVDEVVRNVWVAVDAADRILGALRVFRRRIYLRGSPVQVGGVGEVSVLAECRRQGIASALLQAAAAALEQDGVALSSLHTSTSQPLYARYGWVSLPRRYARVQLPLSRDARDRMPVEPLDWQRADQRRVCQGIYDAFCRRWDGCTVRDSDKYWERWVRDESGGIVYREHQRTPSAWIDHAGRAYAIVQRQADNSYRVRELVVSEHGMRDASMFLKAVLGVVSGVDQATSVPIVIPEPLVAYLGLQAHVHGVEEDAGQMYRIINGSLLPHGMIRPELHVAWDTDTF</sequence>
<dbReference type="InterPro" id="IPR051554">
    <property type="entry name" value="Acetyltransferase_Eis"/>
</dbReference>
<feature type="domain" description="N-acetyltransferase" evidence="1">
    <location>
        <begin position="11"/>
        <end position="166"/>
    </location>
</feature>
<dbReference type="Proteomes" id="UP001301350">
    <property type="component" value="Unassembled WGS sequence"/>
</dbReference>
<dbReference type="PANTHER" id="PTHR37817">
    <property type="entry name" value="N-ACETYLTRANSFERASE EIS"/>
    <property type="match status" value="1"/>
</dbReference>
<dbReference type="EMBL" id="JANCYW010000013">
    <property type="protein sequence ID" value="KAK4537630.1"/>
    <property type="molecule type" value="Genomic_DNA"/>
</dbReference>
<organism evidence="2 3">
    <name type="scientific">Cyanidium caldarium</name>
    <name type="common">Red alga</name>
    <dbReference type="NCBI Taxonomy" id="2771"/>
    <lineage>
        <taxon>Eukaryota</taxon>
        <taxon>Rhodophyta</taxon>
        <taxon>Bangiophyceae</taxon>
        <taxon>Cyanidiales</taxon>
        <taxon>Cyanidiaceae</taxon>
        <taxon>Cyanidium</taxon>
    </lineage>
</organism>
<accession>A0AAV9IZY2</accession>
<reference evidence="2 3" key="1">
    <citation type="submission" date="2022-07" db="EMBL/GenBank/DDBJ databases">
        <title>Genome-wide signatures of adaptation to extreme environments.</title>
        <authorList>
            <person name="Cho C.H."/>
            <person name="Yoon H.S."/>
        </authorList>
    </citation>
    <scope>NUCLEOTIDE SEQUENCE [LARGE SCALE GENOMIC DNA]</scope>
    <source>
        <strain evidence="2 3">DBV 063 E5</strain>
    </source>
</reference>
<keyword evidence="3" id="KW-1185">Reference proteome</keyword>
<evidence type="ECO:0000259" key="1">
    <source>
        <dbReference type="PROSITE" id="PS51186"/>
    </source>
</evidence>
<dbReference type="PROSITE" id="PS51186">
    <property type="entry name" value="GNAT"/>
    <property type="match status" value="1"/>
</dbReference>
<comment type="caution">
    <text evidence="2">The sequence shown here is derived from an EMBL/GenBank/DDBJ whole genome shotgun (WGS) entry which is preliminary data.</text>
</comment>
<proteinExistence type="predicted"/>
<dbReference type="Pfam" id="PF13527">
    <property type="entry name" value="Acetyltransf_9"/>
    <property type="match status" value="1"/>
</dbReference>
<dbReference type="Gene3D" id="3.40.630.30">
    <property type="match status" value="2"/>
</dbReference>